<accession>A0A9Q1LQA8</accession>
<name>A0A9Q1LQA8_9SOLA</name>
<gene>
    <name evidence="1" type="ORF">K7X08_026537</name>
</gene>
<keyword evidence="2" id="KW-1185">Reference proteome</keyword>
<proteinExistence type="predicted"/>
<dbReference type="AlphaFoldDB" id="A0A9Q1LQA8"/>
<dbReference type="Proteomes" id="UP001152561">
    <property type="component" value="Unassembled WGS sequence"/>
</dbReference>
<sequence length="118" mass="13514">MEQSWNILIAFVEEKRLRRSEKDKKKKLETFKAHVVQPTAEVPRPANEVNKFEVPRLADEVDEVDIPSEVVDIVKVELPNPAIDFPMPNAKVVKENNVLAQIISEEVVETSETDVFFD</sequence>
<evidence type="ECO:0000313" key="1">
    <source>
        <dbReference type="EMBL" id="KAJ8540148.1"/>
    </source>
</evidence>
<reference evidence="2" key="1">
    <citation type="journal article" date="2023" name="Proc. Natl. Acad. Sci. U.S.A.">
        <title>Genomic and structural basis for evolution of tropane alkaloid biosynthesis.</title>
        <authorList>
            <person name="Wanga Y.-J."/>
            <person name="Taina T."/>
            <person name="Yua J.-Y."/>
            <person name="Lia J."/>
            <person name="Xua B."/>
            <person name="Chenc J."/>
            <person name="D'Auriad J.C."/>
            <person name="Huanga J.-P."/>
            <person name="Huanga S.-X."/>
        </authorList>
    </citation>
    <scope>NUCLEOTIDE SEQUENCE [LARGE SCALE GENOMIC DNA]</scope>
    <source>
        <strain evidence="2">cv. KIB-2019</strain>
    </source>
</reference>
<dbReference type="EMBL" id="JAJAGQ010000016">
    <property type="protein sequence ID" value="KAJ8540148.1"/>
    <property type="molecule type" value="Genomic_DNA"/>
</dbReference>
<comment type="caution">
    <text evidence="1">The sequence shown here is derived from an EMBL/GenBank/DDBJ whole genome shotgun (WGS) entry which is preliminary data.</text>
</comment>
<evidence type="ECO:0000313" key="2">
    <source>
        <dbReference type="Proteomes" id="UP001152561"/>
    </source>
</evidence>
<protein>
    <submittedName>
        <fullName evidence="1">Uncharacterized protein</fullName>
    </submittedName>
</protein>
<organism evidence="1 2">
    <name type="scientific">Anisodus acutangulus</name>
    <dbReference type="NCBI Taxonomy" id="402998"/>
    <lineage>
        <taxon>Eukaryota</taxon>
        <taxon>Viridiplantae</taxon>
        <taxon>Streptophyta</taxon>
        <taxon>Embryophyta</taxon>
        <taxon>Tracheophyta</taxon>
        <taxon>Spermatophyta</taxon>
        <taxon>Magnoliopsida</taxon>
        <taxon>eudicotyledons</taxon>
        <taxon>Gunneridae</taxon>
        <taxon>Pentapetalae</taxon>
        <taxon>asterids</taxon>
        <taxon>lamiids</taxon>
        <taxon>Solanales</taxon>
        <taxon>Solanaceae</taxon>
        <taxon>Solanoideae</taxon>
        <taxon>Hyoscyameae</taxon>
        <taxon>Anisodus</taxon>
    </lineage>
</organism>